<dbReference type="PATRIC" id="fig|1229493.5.peg.3197"/>
<gene>
    <name evidence="1" type="ORF">H735_19345</name>
</gene>
<dbReference type="AlphaFoldDB" id="A0A0C1VNQ2"/>
<evidence type="ECO:0000313" key="2">
    <source>
        <dbReference type="Proteomes" id="UP000031586"/>
    </source>
</evidence>
<proteinExistence type="predicted"/>
<organism evidence="1 2">
    <name type="scientific">Vibrio owensii CAIM 1854 = LMG 25443</name>
    <dbReference type="NCBI Taxonomy" id="1229493"/>
    <lineage>
        <taxon>Bacteria</taxon>
        <taxon>Pseudomonadati</taxon>
        <taxon>Pseudomonadota</taxon>
        <taxon>Gammaproteobacteria</taxon>
        <taxon>Vibrionales</taxon>
        <taxon>Vibrionaceae</taxon>
        <taxon>Vibrio</taxon>
    </lineage>
</organism>
<dbReference type="EMBL" id="JPRD01000036">
    <property type="protein sequence ID" value="KIF51468.1"/>
    <property type="molecule type" value="Genomic_DNA"/>
</dbReference>
<protein>
    <submittedName>
        <fullName evidence="1">Uncharacterized protein</fullName>
    </submittedName>
</protein>
<accession>A0A0C1VNQ2</accession>
<sequence>MSKQIEPKWDCAAPIECQTELRHNKTQGQSKRSLTHSVIAASRKGTEIPPSMLSACLCIEFAYCFANTNRVFANANRQIQSQNTKGIIHV</sequence>
<dbReference type="Proteomes" id="UP000031586">
    <property type="component" value="Unassembled WGS sequence"/>
</dbReference>
<reference evidence="1 2" key="1">
    <citation type="submission" date="2014-07" db="EMBL/GenBank/DDBJ databases">
        <title>Unique and conserved regions in Vibrio harveyi and related species in comparison with the shrimp pathogen Vibrio harveyi CAIM 1792.</title>
        <authorList>
            <person name="Espinoza-Valles I."/>
            <person name="Vora G."/>
            <person name="Leekitcharoenphon P."/>
            <person name="Ussery D."/>
            <person name="Hoj L."/>
            <person name="Gomez-Gil B."/>
        </authorList>
    </citation>
    <scope>NUCLEOTIDE SEQUENCE [LARGE SCALE GENOMIC DNA]</scope>
    <source>
        <strain evidence="2">CAIM 1854 / LMG 25443</strain>
    </source>
</reference>
<name>A0A0C1VNQ2_9VIBR</name>
<comment type="caution">
    <text evidence="1">The sequence shown here is derived from an EMBL/GenBank/DDBJ whole genome shotgun (WGS) entry which is preliminary data.</text>
</comment>
<evidence type="ECO:0000313" key="1">
    <source>
        <dbReference type="EMBL" id="KIF51468.1"/>
    </source>
</evidence>